<dbReference type="EnsemblBacteria" id="ADF59973">
    <property type="protein sequence ID" value="ADF59973"/>
    <property type="gene ID" value="ECL_00407"/>
</dbReference>
<evidence type="ECO:0000256" key="11">
    <source>
        <dbReference type="ARBA" id="ARBA00032235"/>
    </source>
</evidence>
<sequence length="717" mass="78789">MRLFICEKPSQGRDLAGVLGATRRGDGFLTGSGVTVTWAVGHLLETAPPEAYGQQYGKPWSLSALPILPAPWRVVVKKETQDQFKVIERLLRQVDDVVIATDADREGEVIARELLEYCRWEGPVQRLWLSALDELSIRAALQDLRPGQATLGMYHAGLGRARADWLIGMNLSRLYTLRAAESGFDGVVSVGRVQTPTLALVVRRDREIAAFVPKPFWQVKALISAGDLTFPAQWVPAKVYTDEEKRCVHQNIAQQVAQLCRQTGHAVVTECDTKREKAAAPLAFSLGSLQQACGRLWDMSPQQVLDTAQSLYEKHKATTYPRTDCGYLPESMREEISGVLDAIGRTDPECAPVLARLDRTFVSRIWNDKKITAHHGIIPTRNAFQLSALTETERNVYMLIRRNYLAQFLPLHESDFTRLQFDTGGQLFRATGRTEVIKGWKVLFENAGDNEVDDGDEADIALPPLAQNDRCAVTGAEVVQLMTRPPAHYTFATLIGAMMNAAAFVTDVALRKVLKDNAGLGTEATRAGIVEQLLNRHFIVRKGSKIMATELGADVIDALPPQLTEPGMTALWEQALDEVAAGRMSLDDFLQRQTGWTRNLVSQGTQQQVRIRVPPTPACPLCGGKPVCAGERKGNSGAASAGRNAKVSSTSGAPERNDRAGLSLLNQRRINPLYPIAGRCGLCYCDPGSEAAPRDCGFRQHLMHVLPEYSLAGPVHT</sequence>
<dbReference type="EMBL" id="CP001918">
    <property type="protein sequence ID" value="ADF59973.1"/>
    <property type="molecule type" value="Genomic_DNA"/>
</dbReference>
<dbReference type="STRING" id="716541.ECL_00407"/>
<organism evidence="16 17">
    <name type="scientific">Enterobacter cloacae subsp. cloacae (strain ATCC 13047 / DSM 30054 / NBRC 13535 / NCTC 10005 / WDCM 00083 / NCDC 279-56)</name>
    <dbReference type="NCBI Taxonomy" id="716541"/>
    <lineage>
        <taxon>Bacteria</taxon>
        <taxon>Pseudomonadati</taxon>
        <taxon>Pseudomonadota</taxon>
        <taxon>Gammaproteobacteria</taxon>
        <taxon>Enterobacterales</taxon>
        <taxon>Enterobacteriaceae</taxon>
        <taxon>Enterobacter</taxon>
        <taxon>Enterobacter cloacae complex</taxon>
    </lineage>
</organism>
<dbReference type="InterPro" id="IPR013825">
    <property type="entry name" value="Topo_IA_cen_sub2"/>
</dbReference>
<dbReference type="SMART" id="SM00493">
    <property type="entry name" value="TOPRIM"/>
    <property type="match status" value="1"/>
</dbReference>
<dbReference type="PANTHER" id="PTHR11390:SF21">
    <property type="entry name" value="DNA TOPOISOMERASE 3-ALPHA"/>
    <property type="match status" value="1"/>
</dbReference>
<dbReference type="SUPFAM" id="SSF56712">
    <property type="entry name" value="Prokaryotic type I DNA topoisomerase"/>
    <property type="match status" value="1"/>
</dbReference>
<accession>A0A0H3CDQ9</accession>
<feature type="region of interest" description="Disordered" evidence="13">
    <location>
        <begin position="633"/>
        <end position="660"/>
    </location>
</feature>
<dbReference type="GO" id="GO:0006310">
    <property type="term" value="P:DNA recombination"/>
    <property type="evidence" value="ECO:0007669"/>
    <property type="project" value="TreeGrafter"/>
</dbReference>
<dbReference type="GO" id="GO:0003917">
    <property type="term" value="F:DNA topoisomerase type I (single strand cut, ATP-independent) activity"/>
    <property type="evidence" value="ECO:0007669"/>
    <property type="project" value="UniProtKB-EC"/>
</dbReference>
<dbReference type="PATRIC" id="fig|716541.4.peg.693"/>
<dbReference type="InterPro" id="IPR023405">
    <property type="entry name" value="Topo_IA_core_domain"/>
</dbReference>
<reference evidence="16 17" key="1">
    <citation type="journal article" date="2010" name="J. Bacteriol.">
        <title>Complete genome sequence of Enterobacter cloacae subsp. cloacae type strain ATCC 13047.</title>
        <authorList>
            <person name="Ren Y."/>
            <person name="Ren Y."/>
            <person name="Zhou Z."/>
            <person name="Guo X."/>
            <person name="Li Y."/>
            <person name="Feng L."/>
            <person name="Wang L."/>
        </authorList>
    </citation>
    <scope>NUCLEOTIDE SEQUENCE [LARGE SCALE GENOMIC DNA]</scope>
    <source>
        <strain evidence="17">ATCC 13047 / DSM 30054 / NBRC 13535 / NCTC 10005 / WDCM 00083 / NCDC 279-56</strain>
    </source>
</reference>
<evidence type="ECO:0000259" key="14">
    <source>
        <dbReference type="PROSITE" id="PS50880"/>
    </source>
</evidence>
<dbReference type="CDD" id="cd03362">
    <property type="entry name" value="TOPRIM_TopoIA_TopoIII"/>
    <property type="match status" value="1"/>
</dbReference>
<dbReference type="SMART" id="SM00436">
    <property type="entry name" value="TOP1Bc"/>
    <property type="match status" value="1"/>
</dbReference>
<evidence type="ECO:0000256" key="8">
    <source>
        <dbReference type="ARBA" id="ARBA00023235"/>
    </source>
</evidence>
<dbReference type="PROSITE" id="PS52039">
    <property type="entry name" value="TOPO_IA_2"/>
    <property type="match status" value="1"/>
</dbReference>
<name>A0A0H3CDQ9_ENTCC</name>
<evidence type="ECO:0000313" key="17">
    <source>
        <dbReference type="Proteomes" id="UP000002363"/>
    </source>
</evidence>
<keyword evidence="17" id="KW-1185">Reference proteome</keyword>
<dbReference type="NCBIfam" id="NF005829">
    <property type="entry name" value="PRK07726.1"/>
    <property type="match status" value="1"/>
</dbReference>
<gene>
    <name evidence="16" type="ordered locus">ECL_00407</name>
</gene>
<evidence type="ECO:0000256" key="12">
    <source>
        <dbReference type="ARBA" id="ARBA00032877"/>
    </source>
</evidence>
<dbReference type="Pfam" id="PF01131">
    <property type="entry name" value="Topoisom_bac"/>
    <property type="match status" value="1"/>
</dbReference>
<dbReference type="InterPro" id="IPR013824">
    <property type="entry name" value="Topo_IA_cen_sub1"/>
</dbReference>
<dbReference type="KEGG" id="enc:ECL_00407"/>
<dbReference type="InterPro" id="IPR003601">
    <property type="entry name" value="Topo_IA_2"/>
</dbReference>
<dbReference type="Gene3D" id="3.40.50.140">
    <property type="match status" value="1"/>
</dbReference>
<keyword evidence="8 16" id="KW-0413">Isomerase</keyword>
<keyword evidence="5" id="KW-0460">Magnesium</keyword>
<dbReference type="GO" id="GO:0006265">
    <property type="term" value="P:DNA topological change"/>
    <property type="evidence" value="ECO:0007669"/>
    <property type="project" value="InterPro"/>
</dbReference>
<dbReference type="Gene3D" id="1.10.290.10">
    <property type="entry name" value="Topoisomerase I, domain 4"/>
    <property type="match status" value="1"/>
</dbReference>
<dbReference type="PROSITE" id="PS00396">
    <property type="entry name" value="TOPO_IA_1"/>
    <property type="match status" value="1"/>
</dbReference>
<dbReference type="PRINTS" id="PR00417">
    <property type="entry name" value="PRTPISMRASEI"/>
</dbReference>
<evidence type="ECO:0000256" key="9">
    <source>
        <dbReference type="ARBA" id="ARBA00030003"/>
    </source>
</evidence>
<feature type="compositionally biased region" description="Low complexity" evidence="13">
    <location>
        <begin position="635"/>
        <end position="646"/>
    </location>
</feature>
<dbReference type="GO" id="GO:0043597">
    <property type="term" value="C:cytoplasmic replication fork"/>
    <property type="evidence" value="ECO:0007669"/>
    <property type="project" value="TreeGrafter"/>
</dbReference>
<keyword evidence="6" id="KW-0799">Topoisomerase</keyword>
<comment type="catalytic activity">
    <reaction evidence="1">
        <text>ATP-independent breakage of single-stranded DNA, followed by passage and rejoining.</text>
        <dbReference type="EC" id="5.6.2.1"/>
    </reaction>
</comment>
<dbReference type="InterPro" id="IPR000380">
    <property type="entry name" value="Topo_IA"/>
</dbReference>
<dbReference type="GO" id="GO:0006281">
    <property type="term" value="P:DNA repair"/>
    <property type="evidence" value="ECO:0007669"/>
    <property type="project" value="TreeGrafter"/>
</dbReference>
<dbReference type="Pfam" id="PF01751">
    <property type="entry name" value="Toprim"/>
    <property type="match status" value="1"/>
</dbReference>
<feature type="domain" description="Topo IA-type catalytic" evidence="15">
    <location>
        <begin position="150"/>
        <end position="601"/>
    </location>
</feature>
<evidence type="ECO:0000256" key="3">
    <source>
        <dbReference type="ARBA" id="ARBA00012891"/>
    </source>
</evidence>
<dbReference type="AlphaFoldDB" id="A0A0H3CDQ9"/>
<evidence type="ECO:0000256" key="4">
    <source>
        <dbReference type="ARBA" id="ARBA00022723"/>
    </source>
</evidence>
<dbReference type="CDD" id="cd00186">
    <property type="entry name" value="TOP1Ac"/>
    <property type="match status" value="1"/>
</dbReference>
<dbReference type="Gene3D" id="2.70.20.10">
    <property type="entry name" value="Topoisomerase I, domain 3"/>
    <property type="match status" value="1"/>
</dbReference>
<dbReference type="Gene3D" id="1.10.460.10">
    <property type="entry name" value="Topoisomerase I, domain 2"/>
    <property type="match status" value="1"/>
</dbReference>
<proteinExistence type="inferred from homology"/>
<dbReference type="InterPro" id="IPR034144">
    <property type="entry name" value="TOPRIM_TopoIII"/>
</dbReference>
<dbReference type="GO" id="GO:0003677">
    <property type="term" value="F:DNA binding"/>
    <property type="evidence" value="ECO:0007669"/>
    <property type="project" value="UniProtKB-KW"/>
</dbReference>
<dbReference type="OrthoDB" id="9803554at2"/>
<evidence type="ECO:0000256" key="1">
    <source>
        <dbReference type="ARBA" id="ARBA00000213"/>
    </source>
</evidence>
<evidence type="ECO:0000256" key="7">
    <source>
        <dbReference type="ARBA" id="ARBA00023125"/>
    </source>
</evidence>
<dbReference type="NCBIfam" id="TIGR01056">
    <property type="entry name" value="topB"/>
    <property type="match status" value="1"/>
</dbReference>
<keyword evidence="7" id="KW-0238">DNA-binding</keyword>
<evidence type="ECO:0000256" key="6">
    <source>
        <dbReference type="ARBA" id="ARBA00023029"/>
    </source>
</evidence>
<evidence type="ECO:0000256" key="2">
    <source>
        <dbReference type="ARBA" id="ARBA00009446"/>
    </source>
</evidence>
<dbReference type="InterPro" id="IPR013826">
    <property type="entry name" value="Topo_IA_cen_sub3"/>
</dbReference>
<dbReference type="GO" id="GO:0046872">
    <property type="term" value="F:metal ion binding"/>
    <property type="evidence" value="ECO:0007669"/>
    <property type="project" value="UniProtKB-KW"/>
</dbReference>
<evidence type="ECO:0000259" key="15">
    <source>
        <dbReference type="PROSITE" id="PS52039"/>
    </source>
</evidence>
<evidence type="ECO:0000256" key="10">
    <source>
        <dbReference type="ARBA" id="ARBA00031985"/>
    </source>
</evidence>
<protein>
    <recommendedName>
        <fullName evidence="3">DNA topoisomerase</fullName>
        <ecNumber evidence="3">5.6.2.1</ecNumber>
    </recommendedName>
    <alternativeName>
        <fullName evidence="12">Omega-protein</fullName>
    </alternativeName>
    <alternativeName>
        <fullName evidence="11">Relaxing enzyme</fullName>
    </alternativeName>
    <alternativeName>
        <fullName evidence="9">Swivelase</fullName>
    </alternativeName>
    <alternativeName>
        <fullName evidence="10">Untwisting enzyme</fullName>
    </alternativeName>
</protein>
<dbReference type="Proteomes" id="UP000002363">
    <property type="component" value="Chromosome"/>
</dbReference>
<dbReference type="InterPro" id="IPR005738">
    <property type="entry name" value="TopoIII"/>
</dbReference>
<dbReference type="SMART" id="SM00437">
    <property type="entry name" value="TOP1Ac"/>
    <property type="match status" value="1"/>
</dbReference>
<keyword evidence="4" id="KW-0479">Metal-binding</keyword>
<dbReference type="EC" id="5.6.2.1" evidence="3"/>
<dbReference type="InterPro" id="IPR006171">
    <property type="entry name" value="TOPRIM_dom"/>
</dbReference>
<feature type="domain" description="Toprim" evidence="14">
    <location>
        <begin position="1"/>
        <end position="133"/>
    </location>
</feature>
<comment type="similarity">
    <text evidence="2">Belongs to the type IA topoisomerase family.</text>
</comment>
<dbReference type="HOGENOM" id="CLU_002929_5_2_6"/>
<dbReference type="InterPro" id="IPR023406">
    <property type="entry name" value="Topo_IA_AS"/>
</dbReference>
<dbReference type="PANTHER" id="PTHR11390">
    <property type="entry name" value="PROKARYOTIC DNA TOPOISOMERASE"/>
    <property type="match status" value="1"/>
</dbReference>
<evidence type="ECO:0000256" key="5">
    <source>
        <dbReference type="ARBA" id="ARBA00022842"/>
    </source>
</evidence>
<dbReference type="InterPro" id="IPR003602">
    <property type="entry name" value="Topo_IA_DNA-bd_dom"/>
</dbReference>
<dbReference type="PROSITE" id="PS50880">
    <property type="entry name" value="TOPRIM"/>
    <property type="match status" value="1"/>
</dbReference>
<dbReference type="InterPro" id="IPR013497">
    <property type="entry name" value="Topo_IA_cen"/>
</dbReference>
<evidence type="ECO:0000256" key="13">
    <source>
        <dbReference type="SAM" id="MobiDB-lite"/>
    </source>
</evidence>
<dbReference type="eggNOG" id="COG0550">
    <property type="taxonomic scope" value="Bacteria"/>
</dbReference>
<evidence type="ECO:0000313" key="16">
    <source>
        <dbReference type="EMBL" id="ADF59973.1"/>
    </source>
</evidence>